<protein>
    <submittedName>
        <fullName evidence="1">Uncharacterized protein</fullName>
    </submittedName>
</protein>
<sequence>MPYPSPADEERNGGCGPILAAVVLLFIVLAAASCASQAMGAQDVTVRQARTDGPIYDLPEGIGQEIVCDEHNREYLLLTTEQGGVFLMPYMDEDGEQEIMPQA</sequence>
<reference evidence="1 2" key="1">
    <citation type="submission" date="2019-10" db="EMBL/GenBank/DDBJ databases">
        <authorList>
            <person name="Wolf R A."/>
        </authorList>
    </citation>
    <scope>NUCLEOTIDE SEQUENCE [LARGE SCALE GENOMIC DNA]</scope>
    <source>
        <strain evidence="1">Collinsella_aerofaciens_DSM_13712</strain>
    </source>
</reference>
<dbReference type="RefSeq" id="WP_117637894.1">
    <property type="nucleotide sequence ID" value="NZ_CABJFS010000002.1"/>
</dbReference>
<evidence type="ECO:0000313" key="1">
    <source>
        <dbReference type="EMBL" id="VWL87706.1"/>
    </source>
</evidence>
<organism evidence="1 2">
    <name type="scientific">Collinsella aerofaciens</name>
    <dbReference type="NCBI Taxonomy" id="74426"/>
    <lineage>
        <taxon>Bacteria</taxon>
        <taxon>Bacillati</taxon>
        <taxon>Actinomycetota</taxon>
        <taxon>Coriobacteriia</taxon>
        <taxon>Coriobacteriales</taxon>
        <taxon>Coriobacteriaceae</taxon>
        <taxon>Collinsella</taxon>
    </lineage>
</organism>
<evidence type="ECO:0000313" key="2">
    <source>
        <dbReference type="Proteomes" id="UP000368032"/>
    </source>
</evidence>
<accession>A0A5K1IK65</accession>
<dbReference type="EMBL" id="CABWIF010000002">
    <property type="protein sequence ID" value="VWL87706.1"/>
    <property type="molecule type" value="Genomic_DNA"/>
</dbReference>
<dbReference type="Proteomes" id="UP000368032">
    <property type="component" value="Unassembled WGS sequence"/>
</dbReference>
<gene>
    <name evidence="1" type="ORF">CKJAJONC_01180</name>
</gene>
<name>A0A5K1IK65_9ACTN</name>
<proteinExistence type="predicted"/>
<dbReference type="AlphaFoldDB" id="A0A5K1IK65"/>